<evidence type="ECO:0000313" key="2">
    <source>
        <dbReference type="EMBL" id="KKL50459.1"/>
    </source>
</evidence>
<organism evidence="2">
    <name type="scientific">marine sediment metagenome</name>
    <dbReference type="NCBI Taxonomy" id="412755"/>
    <lineage>
        <taxon>unclassified sequences</taxon>
        <taxon>metagenomes</taxon>
        <taxon>ecological metagenomes</taxon>
    </lineage>
</organism>
<name>A0A0F9CMQ5_9ZZZZ</name>
<comment type="caution">
    <text evidence="2">The sequence shown here is derived from an EMBL/GenBank/DDBJ whole genome shotgun (WGS) entry which is preliminary data.</text>
</comment>
<dbReference type="InterPro" id="IPR007731">
    <property type="entry name" value="DUF669"/>
</dbReference>
<feature type="region of interest" description="Disordered" evidence="1">
    <location>
        <begin position="147"/>
        <end position="185"/>
    </location>
</feature>
<sequence>MSYTPPGHDRDAPDEFEAIPPGIYGCVVEALELKYSQEHGNAYINWTFVVAEGEQKNRRLWNVASLLPKSVNMPGGWYKSIKAAMNDGGDYAEEVSKTSYDTEEDMAEIVAEVVCGRMVTLAVAQRIFEGRKQANVTAIKAYEGDLPQLSMDEMEETKGSNKRPKTGKKAGKPAKKAKKTSKDDF</sequence>
<gene>
    <name evidence="2" type="ORF">LCGC14_2305300</name>
</gene>
<dbReference type="AlphaFoldDB" id="A0A0F9CMQ5"/>
<accession>A0A0F9CMQ5</accession>
<dbReference type="EMBL" id="LAZR01032589">
    <property type="protein sequence ID" value="KKL50459.1"/>
    <property type="molecule type" value="Genomic_DNA"/>
</dbReference>
<proteinExistence type="predicted"/>
<reference evidence="2" key="1">
    <citation type="journal article" date="2015" name="Nature">
        <title>Complex archaea that bridge the gap between prokaryotes and eukaryotes.</title>
        <authorList>
            <person name="Spang A."/>
            <person name="Saw J.H."/>
            <person name="Jorgensen S.L."/>
            <person name="Zaremba-Niedzwiedzka K."/>
            <person name="Martijn J."/>
            <person name="Lind A.E."/>
            <person name="van Eijk R."/>
            <person name="Schleper C."/>
            <person name="Guy L."/>
            <person name="Ettema T.J."/>
        </authorList>
    </citation>
    <scope>NUCLEOTIDE SEQUENCE</scope>
</reference>
<evidence type="ECO:0000256" key="1">
    <source>
        <dbReference type="SAM" id="MobiDB-lite"/>
    </source>
</evidence>
<protein>
    <recommendedName>
        <fullName evidence="3">DUF669 domain-containing protein</fullName>
    </recommendedName>
</protein>
<dbReference type="Pfam" id="PF05037">
    <property type="entry name" value="DUF669"/>
    <property type="match status" value="1"/>
</dbReference>
<evidence type="ECO:0008006" key="3">
    <source>
        <dbReference type="Google" id="ProtNLM"/>
    </source>
</evidence>
<feature type="compositionally biased region" description="Basic residues" evidence="1">
    <location>
        <begin position="160"/>
        <end position="179"/>
    </location>
</feature>